<keyword evidence="3" id="KW-1185">Reference proteome</keyword>
<name>A0AA36ENL9_LACSI</name>
<protein>
    <submittedName>
        <fullName evidence="2">Uncharacterized protein</fullName>
    </submittedName>
</protein>
<sequence>MLGTLAICLQVSRRHAHEALEYLKTRDSLLEKALERSGNDLDSAIKSLNELCLGYVDRISGLPMQSNAVTEKDSSTESEGVASLENNSLANNDNIPKSGAEWVEMFPVRNRAV</sequence>
<dbReference type="PANTHER" id="PTHR31245:SF39">
    <property type="entry name" value="UBA-LIKE PROTEIN-RELATED"/>
    <property type="match status" value="1"/>
</dbReference>
<dbReference type="AlphaFoldDB" id="A0AA36ENL9"/>
<evidence type="ECO:0000313" key="2">
    <source>
        <dbReference type="EMBL" id="CAI9302173.1"/>
    </source>
</evidence>
<dbReference type="Proteomes" id="UP001177003">
    <property type="component" value="Chromosome 9"/>
</dbReference>
<gene>
    <name evidence="2" type="ORF">LSALG_LOCUS40671</name>
</gene>
<feature type="region of interest" description="Disordered" evidence="1">
    <location>
        <begin position="66"/>
        <end position="95"/>
    </location>
</feature>
<dbReference type="EMBL" id="OX465085">
    <property type="protein sequence ID" value="CAI9302173.1"/>
    <property type="molecule type" value="Genomic_DNA"/>
</dbReference>
<dbReference type="PANTHER" id="PTHR31245">
    <property type="entry name" value="UBIQUITIN SYSTEM COMPONENT CUE PROTEIN"/>
    <property type="match status" value="1"/>
</dbReference>
<organism evidence="2 3">
    <name type="scientific">Lactuca saligna</name>
    <name type="common">Willowleaf lettuce</name>
    <dbReference type="NCBI Taxonomy" id="75948"/>
    <lineage>
        <taxon>Eukaryota</taxon>
        <taxon>Viridiplantae</taxon>
        <taxon>Streptophyta</taxon>
        <taxon>Embryophyta</taxon>
        <taxon>Tracheophyta</taxon>
        <taxon>Spermatophyta</taxon>
        <taxon>Magnoliopsida</taxon>
        <taxon>eudicotyledons</taxon>
        <taxon>Gunneridae</taxon>
        <taxon>Pentapetalae</taxon>
        <taxon>asterids</taxon>
        <taxon>campanulids</taxon>
        <taxon>Asterales</taxon>
        <taxon>Asteraceae</taxon>
        <taxon>Cichorioideae</taxon>
        <taxon>Cichorieae</taxon>
        <taxon>Lactucinae</taxon>
        <taxon>Lactuca</taxon>
    </lineage>
</organism>
<proteinExistence type="predicted"/>
<feature type="compositionally biased region" description="Polar residues" evidence="1">
    <location>
        <begin position="84"/>
        <end position="95"/>
    </location>
</feature>
<evidence type="ECO:0000256" key="1">
    <source>
        <dbReference type="SAM" id="MobiDB-lite"/>
    </source>
</evidence>
<reference evidence="2" key="1">
    <citation type="submission" date="2023-04" db="EMBL/GenBank/DDBJ databases">
        <authorList>
            <person name="Vijverberg K."/>
            <person name="Xiong W."/>
            <person name="Schranz E."/>
        </authorList>
    </citation>
    <scope>NUCLEOTIDE SEQUENCE</scope>
</reference>
<dbReference type="CDD" id="cd14279">
    <property type="entry name" value="CUE"/>
    <property type="match status" value="1"/>
</dbReference>
<accession>A0AA36ENL9</accession>
<evidence type="ECO:0000313" key="3">
    <source>
        <dbReference type="Proteomes" id="UP001177003"/>
    </source>
</evidence>